<dbReference type="EMBL" id="CP011451">
    <property type="protein sequence ID" value="AKH37071.1"/>
    <property type="molecule type" value="Genomic_DNA"/>
</dbReference>
<evidence type="ECO:0000313" key="4">
    <source>
        <dbReference type="Proteomes" id="UP000034156"/>
    </source>
</evidence>
<gene>
    <name evidence="2" type="ORF">AAW31_03420</name>
    <name evidence="3" type="ORF">BCL69_102812</name>
</gene>
<keyword evidence="4" id="KW-1185">Reference proteome</keyword>
<evidence type="ECO:0000313" key="5">
    <source>
        <dbReference type="Proteomes" id="UP000324176"/>
    </source>
</evidence>
<dbReference type="EMBL" id="VNHT01000028">
    <property type="protein sequence ID" value="TYP86981.1"/>
    <property type="molecule type" value="Genomic_DNA"/>
</dbReference>
<dbReference type="RefSeq" id="WP_046849166.1">
    <property type="nucleotide sequence ID" value="NZ_CP011451.1"/>
</dbReference>
<reference evidence="2 4" key="2">
    <citation type="journal article" date="2016" name="Genome Announc.">
        <title>Genome Sequence of Nitrosomonas communis Strain Nm2, a Mesophilic Ammonia-Oxidizing Bacterium Isolated from Mediterranean Soil.</title>
        <authorList>
            <person name="Kozlowski J.A."/>
            <person name="Kits K.D."/>
            <person name="Stein L.Y."/>
        </authorList>
    </citation>
    <scope>NUCLEOTIDE SEQUENCE [LARGE SCALE GENOMIC DNA]</scope>
    <source>
        <strain evidence="2 4">Nm2</strain>
    </source>
</reference>
<proteinExistence type="predicted"/>
<reference evidence="4" key="1">
    <citation type="submission" date="2015-05" db="EMBL/GenBank/DDBJ databases">
        <title>Draft genome of Nitrosomonas communis strain Nm2.</title>
        <authorList>
            <person name="Kozlowski J.A."/>
            <person name="Kits K.D."/>
            <person name="Stein L.Y."/>
        </authorList>
    </citation>
    <scope>NUCLEOTIDE SEQUENCE [LARGE SCALE GENOMIC DNA]</scope>
    <source>
        <strain evidence="4">Nm2</strain>
    </source>
</reference>
<dbReference type="PATRIC" id="fig|44574.3.peg.818"/>
<keyword evidence="1" id="KW-1133">Transmembrane helix</keyword>
<dbReference type="AlphaFoldDB" id="A0A0F7KBU7"/>
<keyword evidence="1" id="KW-0812">Transmembrane</keyword>
<name>A0A0F7KBU7_9PROT</name>
<dbReference type="Proteomes" id="UP000034156">
    <property type="component" value="Chromosome"/>
</dbReference>
<feature type="transmembrane region" description="Helical" evidence="1">
    <location>
        <begin position="58"/>
        <end position="76"/>
    </location>
</feature>
<accession>A0A0F7KBU7</accession>
<evidence type="ECO:0000313" key="2">
    <source>
        <dbReference type="EMBL" id="AKH37071.1"/>
    </source>
</evidence>
<evidence type="ECO:0000256" key="1">
    <source>
        <dbReference type="SAM" id="Phobius"/>
    </source>
</evidence>
<sequence>MNDNHRKIFIHRIIDDKQSESSTNRSTPGSPWQRWLFFLALIPLFIGAMLLGMVFFSIFFALIVIAAGAIGVRFWWLRRKLQKSGKFEEKERSIDIEDAEIIETKTKKSEYK</sequence>
<reference evidence="3 5" key="3">
    <citation type="submission" date="2019-07" db="EMBL/GenBank/DDBJ databases">
        <title>Active sludge and wastewater microbial communities from Klosterneuburg, Austria.</title>
        <authorList>
            <person name="Wagner M."/>
        </authorList>
    </citation>
    <scope>NUCLEOTIDE SEQUENCE [LARGE SCALE GENOMIC DNA]</scope>
    <source>
        <strain evidence="3 5">Nm2</strain>
    </source>
</reference>
<keyword evidence="1" id="KW-0472">Membrane</keyword>
<feature type="transmembrane region" description="Helical" evidence="1">
    <location>
        <begin position="35"/>
        <end position="52"/>
    </location>
</feature>
<protein>
    <submittedName>
        <fullName evidence="2">Uncharacterized protein</fullName>
    </submittedName>
</protein>
<dbReference type="KEGG" id="nco:AAW31_03420"/>
<dbReference type="Proteomes" id="UP000324176">
    <property type="component" value="Unassembled WGS sequence"/>
</dbReference>
<organism evidence="2 4">
    <name type="scientific">Nitrosomonas communis</name>
    <dbReference type="NCBI Taxonomy" id="44574"/>
    <lineage>
        <taxon>Bacteria</taxon>
        <taxon>Pseudomonadati</taxon>
        <taxon>Pseudomonadota</taxon>
        <taxon>Betaproteobacteria</taxon>
        <taxon>Nitrosomonadales</taxon>
        <taxon>Nitrosomonadaceae</taxon>
        <taxon>Nitrosomonas</taxon>
    </lineage>
</organism>
<evidence type="ECO:0000313" key="3">
    <source>
        <dbReference type="EMBL" id="TYP86981.1"/>
    </source>
</evidence>